<organism evidence="1 2">
    <name type="scientific">Geomonas terrae</name>
    <dbReference type="NCBI Taxonomy" id="2562681"/>
    <lineage>
        <taxon>Bacteria</taxon>
        <taxon>Pseudomonadati</taxon>
        <taxon>Thermodesulfobacteriota</taxon>
        <taxon>Desulfuromonadia</taxon>
        <taxon>Geobacterales</taxon>
        <taxon>Geobacteraceae</taxon>
        <taxon>Geomonas</taxon>
    </lineage>
</organism>
<name>A0A4S1CMX4_9BACT</name>
<reference evidence="1 2" key="1">
    <citation type="submission" date="2019-04" db="EMBL/GenBank/DDBJ databases">
        <title>Geobacter oryzae sp. nov., ferric-reducing bacteria isolated from paddy soil.</title>
        <authorList>
            <person name="Xu Z."/>
            <person name="Masuda Y."/>
            <person name="Itoh H."/>
            <person name="Senoo K."/>
        </authorList>
    </citation>
    <scope>NUCLEOTIDE SEQUENCE [LARGE SCALE GENOMIC DNA]</scope>
    <source>
        <strain evidence="1 2">Red111</strain>
    </source>
</reference>
<dbReference type="RefSeq" id="WP_135869489.1">
    <property type="nucleotide sequence ID" value="NZ_SRSC01000001.1"/>
</dbReference>
<dbReference type="InterPro" id="IPR036388">
    <property type="entry name" value="WH-like_DNA-bd_sf"/>
</dbReference>
<keyword evidence="2" id="KW-1185">Reference proteome</keyword>
<dbReference type="Proteomes" id="UP000306416">
    <property type="component" value="Unassembled WGS sequence"/>
</dbReference>
<dbReference type="SUPFAM" id="SSF46785">
    <property type="entry name" value="Winged helix' DNA-binding domain"/>
    <property type="match status" value="1"/>
</dbReference>
<evidence type="ECO:0000313" key="2">
    <source>
        <dbReference type="Proteomes" id="UP000306416"/>
    </source>
</evidence>
<dbReference type="Pfam" id="PF13412">
    <property type="entry name" value="HTH_24"/>
    <property type="match status" value="1"/>
</dbReference>
<proteinExistence type="predicted"/>
<dbReference type="Gene3D" id="1.10.10.10">
    <property type="entry name" value="Winged helix-like DNA-binding domain superfamily/Winged helix DNA-binding domain"/>
    <property type="match status" value="1"/>
</dbReference>
<accession>A0A4S1CMX4</accession>
<dbReference type="EMBL" id="SRSC01000001">
    <property type="protein sequence ID" value="TGU75185.1"/>
    <property type="molecule type" value="Genomic_DNA"/>
</dbReference>
<comment type="caution">
    <text evidence="1">The sequence shown here is derived from an EMBL/GenBank/DDBJ whole genome shotgun (WGS) entry which is preliminary data.</text>
</comment>
<evidence type="ECO:0000313" key="1">
    <source>
        <dbReference type="EMBL" id="TGU75185.1"/>
    </source>
</evidence>
<protein>
    <submittedName>
        <fullName evidence="1">Winged helix-turn-helix transcriptional regulator</fullName>
    </submittedName>
</protein>
<dbReference type="AlphaFoldDB" id="A0A4S1CMX4"/>
<gene>
    <name evidence="1" type="ORF">E4633_06985</name>
</gene>
<sequence>MNGDDEKVLDTYRSFLLLSEISGEQQLSQRELAKRLGIALGLVNSYLKNLVAKGFVRVANFPKNRYAYLLTPKGFAEKSRLAYQHLSYFSGLYTVARQDYLKLFKSLSAQGVKKVAFCGIDEVAEIAYLSLKEAGLELTVAMDAEGAGGKFFGNTVVSPAIGLLSGNHSIVITSMKRGEVLREELLRIGVEPDRIHQVVKL</sequence>
<dbReference type="InterPro" id="IPR036390">
    <property type="entry name" value="WH_DNA-bd_sf"/>
</dbReference>